<dbReference type="Gene3D" id="3.10.180.10">
    <property type="entry name" value="2,3-Dihydroxybiphenyl 1,2-Dioxygenase, domain 1"/>
    <property type="match status" value="2"/>
</dbReference>
<dbReference type="PANTHER" id="PTHR46466">
    <property type="entry name" value="GLYOXALASE DOMAIN-CONTAINING PROTEIN 4"/>
    <property type="match status" value="1"/>
</dbReference>
<dbReference type="EMBL" id="JBJKFK010000259">
    <property type="protein sequence ID" value="KAL3318317.1"/>
    <property type="molecule type" value="Genomic_DNA"/>
</dbReference>
<feature type="domain" description="VOC" evidence="3">
    <location>
        <begin position="149"/>
        <end position="268"/>
    </location>
</feature>
<comment type="similarity">
    <text evidence="1">Belongs to the glyoxalase I family.</text>
</comment>
<dbReference type="CDD" id="cd16357">
    <property type="entry name" value="GLOD4_C"/>
    <property type="match status" value="1"/>
</dbReference>
<dbReference type="InterPro" id="IPR043193">
    <property type="entry name" value="GLOD4"/>
</dbReference>
<comment type="caution">
    <text evidence="4">The sequence shown here is derived from an EMBL/GenBank/DDBJ whole genome shotgun (WGS) entry which is preliminary data.</text>
</comment>
<dbReference type="InterPro" id="IPR043194">
    <property type="entry name" value="GLOD4_C"/>
</dbReference>
<dbReference type="AlphaFoldDB" id="A0ABD2QFJ7"/>
<dbReference type="PANTHER" id="PTHR46466:SF1">
    <property type="entry name" value="GLYOXALASE DOMAIN-CONTAINING PROTEIN 4"/>
    <property type="match status" value="1"/>
</dbReference>
<dbReference type="Pfam" id="PF21701">
    <property type="entry name" value="GLOD4_C"/>
    <property type="match status" value="1"/>
</dbReference>
<accession>A0ABD2QFJ7</accession>
<dbReference type="Proteomes" id="UP001626550">
    <property type="component" value="Unassembled WGS sequence"/>
</dbReference>
<organism evidence="4 5">
    <name type="scientific">Cichlidogyrus casuarinus</name>
    <dbReference type="NCBI Taxonomy" id="1844966"/>
    <lineage>
        <taxon>Eukaryota</taxon>
        <taxon>Metazoa</taxon>
        <taxon>Spiralia</taxon>
        <taxon>Lophotrochozoa</taxon>
        <taxon>Platyhelminthes</taxon>
        <taxon>Monogenea</taxon>
        <taxon>Monopisthocotylea</taxon>
        <taxon>Dactylogyridea</taxon>
        <taxon>Ancyrocephalidae</taxon>
        <taxon>Cichlidogyrus</taxon>
    </lineage>
</organism>
<keyword evidence="5" id="KW-1185">Reference proteome</keyword>
<dbReference type="SUPFAM" id="SSF54593">
    <property type="entry name" value="Glyoxalase/Bleomycin resistance protein/Dihydroxybiphenyl dioxygenase"/>
    <property type="match status" value="2"/>
</dbReference>
<evidence type="ECO:0000313" key="4">
    <source>
        <dbReference type="EMBL" id="KAL3318317.1"/>
    </source>
</evidence>
<gene>
    <name evidence="4" type="primary">GLOD4</name>
    <name evidence="4" type="ORF">Ciccas_003019</name>
</gene>
<name>A0ABD2QFJ7_9PLAT</name>
<evidence type="ECO:0000259" key="3">
    <source>
        <dbReference type="PROSITE" id="PS51819"/>
    </source>
</evidence>
<evidence type="ECO:0000256" key="2">
    <source>
        <dbReference type="ARBA" id="ARBA00022737"/>
    </source>
</evidence>
<proteinExistence type="inferred from homology"/>
<evidence type="ECO:0000313" key="5">
    <source>
        <dbReference type="Proteomes" id="UP001626550"/>
    </source>
</evidence>
<reference evidence="4 5" key="1">
    <citation type="submission" date="2024-11" db="EMBL/GenBank/DDBJ databases">
        <title>Adaptive evolution of stress response genes in parasites aligns with host niche diversity.</title>
        <authorList>
            <person name="Hahn C."/>
            <person name="Resl P."/>
        </authorList>
    </citation>
    <scope>NUCLEOTIDE SEQUENCE [LARGE SCALE GENOMIC DNA]</scope>
    <source>
        <strain evidence="4">EGGRZ-B1_66</strain>
        <tissue evidence="4">Body</tissue>
    </source>
</reference>
<dbReference type="InterPro" id="IPR037523">
    <property type="entry name" value="VOC_core"/>
</dbReference>
<evidence type="ECO:0000256" key="1">
    <source>
        <dbReference type="ARBA" id="ARBA00010363"/>
    </source>
</evidence>
<dbReference type="PROSITE" id="PS51819">
    <property type="entry name" value="VOC"/>
    <property type="match status" value="1"/>
</dbReference>
<sequence length="307" mass="34751">MKLSARSLHYVFKIGNRQDSVDFYKNILKMTVVDCNNNEHLQVLRHEEFKEGCEAACNGPYDGAWSKTMIGYGPEENHFVLELTYNYGISSYKHGDDFQGIHIASESLFESIKKSNYDQKEVDDNTIRLNSPCGYSFFVHNFDSSSNDPIIKCSLSTSNLSSTKQYWHSILQMNIVAETNENIVFSYGSDQCSLEFQRVEHPLERAKAYGRIAFSTARNNLEPLQDLITSMKQTVLKPLVGLDTPGKAKVYVVILADPDGHEICYVGDEAFQELSKVDNTADHLLKQAILSDKSDEWFEKHGGKSSE</sequence>
<keyword evidence="2" id="KW-0677">Repeat</keyword>
<protein>
    <submittedName>
        <fullName evidence="4">Glyoxalase domain-containing protein 4</fullName>
    </submittedName>
</protein>
<dbReference type="InterPro" id="IPR029068">
    <property type="entry name" value="Glyas_Bleomycin-R_OHBP_Dase"/>
</dbReference>